<dbReference type="Proteomes" id="UP000316167">
    <property type="component" value="Unassembled WGS sequence"/>
</dbReference>
<evidence type="ECO:0000313" key="3">
    <source>
        <dbReference type="Proteomes" id="UP000316167"/>
    </source>
</evidence>
<dbReference type="Pfam" id="PF12867">
    <property type="entry name" value="DinB_2"/>
    <property type="match status" value="1"/>
</dbReference>
<dbReference type="InterPro" id="IPR034660">
    <property type="entry name" value="DinB/YfiT-like"/>
</dbReference>
<dbReference type="OrthoDB" id="9814103at2"/>
<proteinExistence type="predicted"/>
<keyword evidence="3" id="KW-1185">Reference proteome</keyword>
<dbReference type="RefSeq" id="WP_144885711.1">
    <property type="nucleotide sequence ID" value="NZ_VLLE01000003.1"/>
</dbReference>
<dbReference type="EMBL" id="VLLE01000003">
    <property type="protein sequence ID" value="TWI83504.1"/>
    <property type="molecule type" value="Genomic_DNA"/>
</dbReference>
<evidence type="ECO:0000313" key="2">
    <source>
        <dbReference type="EMBL" id="TWI83504.1"/>
    </source>
</evidence>
<gene>
    <name evidence="2" type="ORF">IQ13_1616</name>
</gene>
<accession>A0A562SR60</accession>
<evidence type="ECO:0000259" key="1">
    <source>
        <dbReference type="Pfam" id="PF12867"/>
    </source>
</evidence>
<protein>
    <submittedName>
        <fullName evidence="2">DinB family protein</fullName>
    </submittedName>
</protein>
<sequence>MNNKEVQSIITNLERVLTGQPWYGEAVMPMLRKIHPAVVYINPKNSHAAIEILYHMITWAEFTLSRVQKKQDYDLKTAEEMDWRIIDPKVHTWAKALDEFEQLHKQLVAELQTKDDAFLNEMVDYREYNFRFLLNGLIQHNIYHLGQIAFLKNLLGE</sequence>
<comment type="caution">
    <text evidence="2">The sequence shown here is derived from an EMBL/GenBank/DDBJ whole genome shotgun (WGS) entry which is preliminary data.</text>
</comment>
<dbReference type="SUPFAM" id="SSF109854">
    <property type="entry name" value="DinB/YfiT-like putative metalloenzymes"/>
    <property type="match status" value="1"/>
</dbReference>
<dbReference type="Gene3D" id="1.20.120.450">
    <property type="entry name" value="dinb family like domain"/>
    <property type="match status" value="1"/>
</dbReference>
<dbReference type="InterPro" id="IPR024775">
    <property type="entry name" value="DinB-like"/>
</dbReference>
<feature type="domain" description="DinB-like" evidence="1">
    <location>
        <begin position="44"/>
        <end position="148"/>
    </location>
</feature>
<organism evidence="2 3">
    <name type="scientific">Lacibacter cauensis</name>
    <dbReference type="NCBI Taxonomy" id="510947"/>
    <lineage>
        <taxon>Bacteria</taxon>
        <taxon>Pseudomonadati</taxon>
        <taxon>Bacteroidota</taxon>
        <taxon>Chitinophagia</taxon>
        <taxon>Chitinophagales</taxon>
        <taxon>Chitinophagaceae</taxon>
        <taxon>Lacibacter</taxon>
    </lineage>
</organism>
<reference evidence="2 3" key="1">
    <citation type="journal article" date="2015" name="Stand. Genomic Sci.">
        <title>Genomic Encyclopedia of Bacterial and Archaeal Type Strains, Phase III: the genomes of soil and plant-associated and newly described type strains.</title>
        <authorList>
            <person name="Whitman W.B."/>
            <person name="Woyke T."/>
            <person name="Klenk H.P."/>
            <person name="Zhou Y."/>
            <person name="Lilburn T.G."/>
            <person name="Beck B.J."/>
            <person name="De Vos P."/>
            <person name="Vandamme P."/>
            <person name="Eisen J.A."/>
            <person name="Garrity G."/>
            <person name="Hugenholtz P."/>
            <person name="Kyrpides N.C."/>
        </authorList>
    </citation>
    <scope>NUCLEOTIDE SEQUENCE [LARGE SCALE GENOMIC DNA]</scope>
    <source>
        <strain evidence="2 3">CGMCC 1.7271</strain>
    </source>
</reference>
<dbReference type="AlphaFoldDB" id="A0A562SR60"/>
<name>A0A562SR60_9BACT</name>